<dbReference type="Pfam" id="PF02618">
    <property type="entry name" value="YceG"/>
    <property type="match status" value="1"/>
</dbReference>
<dbReference type="PANTHER" id="PTHR30518:SF2">
    <property type="entry name" value="ENDOLYTIC MUREIN TRANSGLYCOSYLASE"/>
    <property type="match status" value="1"/>
</dbReference>
<organism evidence="9 10">
    <name type="scientific">Enterococcus rivorum</name>
    <dbReference type="NCBI Taxonomy" id="762845"/>
    <lineage>
        <taxon>Bacteria</taxon>
        <taxon>Bacillati</taxon>
        <taxon>Bacillota</taxon>
        <taxon>Bacilli</taxon>
        <taxon>Lactobacillales</taxon>
        <taxon>Enterococcaceae</taxon>
        <taxon>Enterococcus</taxon>
    </lineage>
</organism>
<comment type="similarity">
    <text evidence="7">Belongs to the transglycosylase MltG family.</text>
</comment>
<protein>
    <recommendedName>
        <fullName evidence="7">Endolytic murein transglycosylase</fullName>
        <ecNumber evidence="7">4.2.2.29</ecNumber>
    </recommendedName>
    <alternativeName>
        <fullName evidence="7">Peptidoglycan lytic transglycosylase</fullName>
    </alternativeName>
    <alternativeName>
        <fullName evidence="7">Peptidoglycan polymerization terminase</fullName>
    </alternativeName>
</protein>
<evidence type="ECO:0000256" key="8">
    <source>
        <dbReference type="SAM" id="MobiDB-lite"/>
    </source>
</evidence>
<evidence type="ECO:0000256" key="4">
    <source>
        <dbReference type="ARBA" id="ARBA00023136"/>
    </source>
</evidence>
<evidence type="ECO:0000256" key="2">
    <source>
        <dbReference type="ARBA" id="ARBA00022692"/>
    </source>
</evidence>
<keyword evidence="3 7" id="KW-1133">Transmembrane helix</keyword>
<keyword evidence="6 7" id="KW-0961">Cell wall biogenesis/degradation</keyword>
<dbReference type="PANTHER" id="PTHR30518">
    <property type="entry name" value="ENDOLYTIC MUREIN TRANSGLYCOSYLASE"/>
    <property type="match status" value="1"/>
</dbReference>
<dbReference type="Gene3D" id="3.30.1490.480">
    <property type="entry name" value="Endolytic murein transglycosylase"/>
    <property type="match status" value="1"/>
</dbReference>
<feature type="compositionally biased region" description="Basic and acidic residues" evidence="8">
    <location>
        <begin position="107"/>
        <end position="121"/>
    </location>
</feature>
<feature type="compositionally biased region" description="Polar residues" evidence="8">
    <location>
        <begin position="1"/>
        <end position="17"/>
    </location>
</feature>
<reference evidence="9 10" key="1">
    <citation type="submission" date="2016-09" db="EMBL/GenBank/DDBJ databases">
        <authorList>
            <person name="Capua I."/>
            <person name="De Benedictis P."/>
            <person name="Joannis T."/>
            <person name="Lombin L.H."/>
            <person name="Cattoli G."/>
        </authorList>
    </citation>
    <scope>NUCLEOTIDE SEQUENCE [LARGE SCALE GENOMIC DNA]</scope>
    <source>
        <strain evidence="9 10">LMG 25899</strain>
    </source>
</reference>
<dbReference type="RefSeq" id="WP_069698699.1">
    <property type="nucleotide sequence ID" value="NZ_JAGGMA010000001.1"/>
</dbReference>
<dbReference type="NCBIfam" id="TIGR00247">
    <property type="entry name" value="endolytic transglycosylase MltG"/>
    <property type="match status" value="1"/>
</dbReference>
<feature type="compositionally biased region" description="Polar residues" evidence="8">
    <location>
        <begin position="92"/>
        <end position="103"/>
    </location>
</feature>
<dbReference type="GO" id="GO:0071555">
    <property type="term" value="P:cell wall organization"/>
    <property type="evidence" value="ECO:0007669"/>
    <property type="project" value="UniProtKB-KW"/>
</dbReference>
<comment type="caution">
    <text evidence="9">The sequence shown here is derived from an EMBL/GenBank/DDBJ whole genome shotgun (WGS) entry which is preliminary data.</text>
</comment>
<evidence type="ECO:0000256" key="6">
    <source>
        <dbReference type="ARBA" id="ARBA00023316"/>
    </source>
</evidence>
<keyword evidence="1 7" id="KW-1003">Cell membrane</keyword>
<feature type="compositionally biased region" description="Polar residues" evidence="8">
    <location>
        <begin position="34"/>
        <end position="45"/>
    </location>
</feature>
<dbReference type="EC" id="4.2.2.29" evidence="7"/>
<gene>
    <name evidence="7" type="primary">mltG</name>
    <name evidence="9" type="ORF">BCR26_03035</name>
</gene>
<feature type="transmembrane region" description="Helical" evidence="7">
    <location>
        <begin position="126"/>
        <end position="150"/>
    </location>
</feature>
<keyword evidence="2 7" id="KW-0812">Transmembrane</keyword>
<dbReference type="Proteomes" id="UP000095256">
    <property type="component" value="Unassembled WGS sequence"/>
</dbReference>
<keyword evidence="4 7" id="KW-0472">Membrane</keyword>
<feature type="region of interest" description="Disordered" evidence="8">
    <location>
        <begin position="1"/>
        <end position="121"/>
    </location>
</feature>
<dbReference type="STRING" id="762845.BCR26_03035"/>
<name>A0A1E5KX44_9ENTE</name>
<evidence type="ECO:0000313" key="10">
    <source>
        <dbReference type="Proteomes" id="UP000095256"/>
    </source>
</evidence>
<dbReference type="AlphaFoldDB" id="A0A1E5KX44"/>
<comment type="subcellular location">
    <subcellularLocation>
        <location evidence="7">Cell membrane</location>
        <topology evidence="7">Single-pass membrane protein</topology>
    </subcellularLocation>
</comment>
<proteinExistence type="inferred from homology"/>
<dbReference type="OrthoDB" id="9814591at2"/>
<comment type="function">
    <text evidence="7">Functions as a peptidoglycan terminase that cleaves nascent peptidoglycan strands endolytically to terminate their elongation.</text>
</comment>
<dbReference type="InterPro" id="IPR003770">
    <property type="entry name" value="MLTG-like"/>
</dbReference>
<comment type="catalytic activity">
    <reaction evidence="7">
        <text>a peptidoglycan chain = a peptidoglycan chain with N-acetyl-1,6-anhydromuramyl-[peptide] at the reducing end + a peptidoglycan chain with N-acetylglucosamine at the non-reducing end.</text>
        <dbReference type="EC" id="4.2.2.29"/>
    </reaction>
</comment>
<sequence length="483" mass="54631">MADENQNNQDHSSSSFKEQVLRSLRGEDIGEGHSASSENRNQNLSHDLEAENTKEQSGLSDTPDNEQLYTKKTVTPNSYAESESVGSRRVTDSSTAKKQTVPSVTEEPAKDDASKRKQKRKREDRMVSRIVILVISVLVLVMLIFGFTFYRYVNAGLKPLDVKEKGYIQVHIPEGSSNKKIANILEESKVIKSGMVFNYYAKFNNLTDFQAGYYQISPSMTLDEIGATLREGGTAEPTQMADAKLTIPEGFDIEKIGDAIQKNTELKKEQFIELMKNEAFFNTMNQKYPDLLGSAASAEGVRYRLEGYLFPATYDYYKGIKLEDFVEQMIAKTNNVMQQYIPIIHAKGMTNQQVLSLASLVEKEGVKEEDRKKIAQVFFNRIAENMPLQSDISILYAIGEHKELVTYKDLEVDSPYNLYKNTGYGPGPFCSPSEQSINAVLNPEPNNYKYFVADISTGKVYFAETYEEHNELVEKYVNKEKSE</sequence>
<accession>A0A1E5KX44</accession>
<dbReference type="GO" id="GO:0008932">
    <property type="term" value="F:lytic endotransglycosylase activity"/>
    <property type="evidence" value="ECO:0007669"/>
    <property type="project" value="UniProtKB-UniRule"/>
</dbReference>
<dbReference type="CDD" id="cd08010">
    <property type="entry name" value="MltG_like"/>
    <property type="match status" value="1"/>
</dbReference>
<feature type="site" description="Important for catalytic activity" evidence="7">
    <location>
        <position position="364"/>
    </location>
</feature>
<dbReference type="GO" id="GO:0005886">
    <property type="term" value="C:plasma membrane"/>
    <property type="evidence" value="ECO:0007669"/>
    <property type="project" value="UniProtKB-SubCell"/>
</dbReference>
<keyword evidence="10" id="KW-1185">Reference proteome</keyword>
<evidence type="ECO:0000313" key="9">
    <source>
        <dbReference type="EMBL" id="OEH82423.1"/>
    </source>
</evidence>
<evidence type="ECO:0000256" key="5">
    <source>
        <dbReference type="ARBA" id="ARBA00023239"/>
    </source>
</evidence>
<dbReference type="Gene3D" id="3.30.160.60">
    <property type="entry name" value="Classic Zinc Finger"/>
    <property type="match status" value="1"/>
</dbReference>
<dbReference type="GO" id="GO:0009252">
    <property type="term" value="P:peptidoglycan biosynthetic process"/>
    <property type="evidence" value="ECO:0007669"/>
    <property type="project" value="UniProtKB-UniRule"/>
</dbReference>
<dbReference type="EMBL" id="MIEK01000023">
    <property type="protein sequence ID" value="OEH82423.1"/>
    <property type="molecule type" value="Genomic_DNA"/>
</dbReference>
<evidence type="ECO:0000256" key="3">
    <source>
        <dbReference type="ARBA" id="ARBA00022989"/>
    </source>
</evidence>
<keyword evidence="5 7" id="KW-0456">Lyase</keyword>
<evidence type="ECO:0000256" key="7">
    <source>
        <dbReference type="HAMAP-Rule" id="MF_02065"/>
    </source>
</evidence>
<evidence type="ECO:0000256" key="1">
    <source>
        <dbReference type="ARBA" id="ARBA00022475"/>
    </source>
</evidence>
<feature type="compositionally biased region" description="Polar residues" evidence="8">
    <location>
        <begin position="55"/>
        <end position="85"/>
    </location>
</feature>
<dbReference type="HAMAP" id="MF_02065">
    <property type="entry name" value="MltG"/>
    <property type="match status" value="1"/>
</dbReference>